<comment type="subcellular location">
    <subcellularLocation>
        <location evidence="1">Periplasm</location>
    </subcellularLocation>
</comment>
<evidence type="ECO:0000256" key="1">
    <source>
        <dbReference type="ARBA" id="ARBA00004418"/>
    </source>
</evidence>
<dbReference type="PANTHER" id="PTHR30024">
    <property type="entry name" value="ALIPHATIC SULFONATES-BINDING PROTEIN-RELATED"/>
    <property type="match status" value="1"/>
</dbReference>
<reference evidence="6" key="1">
    <citation type="journal article" date="2019" name="Int. J. Syst. Evol. Microbiol.">
        <title>The Global Catalogue of Microorganisms (GCM) 10K type strain sequencing project: providing services to taxonomists for standard genome sequencing and annotation.</title>
        <authorList>
            <consortium name="The Broad Institute Genomics Platform"/>
            <consortium name="The Broad Institute Genome Sequencing Center for Infectious Disease"/>
            <person name="Wu L."/>
            <person name="Ma J."/>
        </authorList>
    </citation>
    <scope>NUCLEOTIDE SEQUENCE [LARGE SCALE GENOMIC DNA]</scope>
    <source>
        <strain evidence="6">CGMCC 4.1799</strain>
    </source>
</reference>
<evidence type="ECO:0000259" key="4">
    <source>
        <dbReference type="Pfam" id="PF09084"/>
    </source>
</evidence>
<gene>
    <name evidence="5" type="ORF">ACFPQA_09600</name>
</gene>
<organism evidence="5 6">
    <name type="scientific">Marinobacter koreensis</name>
    <dbReference type="NCBI Taxonomy" id="335974"/>
    <lineage>
        <taxon>Bacteria</taxon>
        <taxon>Pseudomonadati</taxon>
        <taxon>Pseudomonadota</taxon>
        <taxon>Gammaproteobacteria</taxon>
        <taxon>Pseudomonadales</taxon>
        <taxon>Marinobacteraceae</taxon>
        <taxon>Marinobacter</taxon>
    </lineage>
</organism>
<dbReference type="Gene3D" id="3.40.190.10">
    <property type="entry name" value="Periplasmic binding protein-like II"/>
    <property type="match status" value="2"/>
</dbReference>
<dbReference type="Proteomes" id="UP001596055">
    <property type="component" value="Unassembled WGS sequence"/>
</dbReference>
<protein>
    <submittedName>
        <fullName evidence="5">ABC transporter substrate-binding protein</fullName>
    </submittedName>
</protein>
<dbReference type="EMBL" id="JBHSNL010000001">
    <property type="protein sequence ID" value="MFC5545307.1"/>
    <property type="molecule type" value="Genomic_DNA"/>
</dbReference>
<dbReference type="PROSITE" id="PS51257">
    <property type="entry name" value="PROKAR_LIPOPROTEIN"/>
    <property type="match status" value="1"/>
</dbReference>
<dbReference type="InterPro" id="IPR015168">
    <property type="entry name" value="SsuA/THI5"/>
</dbReference>
<evidence type="ECO:0000313" key="6">
    <source>
        <dbReference type="Proteomes" id="UP001596055"/>
    </source>
</evidence>
<name>A0ABW0RKK1_9GAMM</name>
<keyword evidence="3" id="KW-0732">Signal</keyword>
<evidence type="ECO:0000313" key="5">
    <source>
        <dbReference type="EMBL" id="MFC5545307.1"/>
    </source>
</evidence>
<dbReference type="Pfam" id="PF09084">
    <property type="entry name" value="NMT1"/>
    <property type="match status" value="1"/>
</dbReference>
<proteinExistence type="inferred from homology"/>
<comment type="similarity">
    <text evidence="2">Belongs to the bacterial solute-binding protein SsuA/TauA family.</text>
</comment>
<dbReference type="RefSeq" id="WP_248155949.1">
    <property type="nucleotide sequence ID" value="NZ_JAKZAJ010000002.1"/>
</dbReference>
<sequence>MHRREFIGLSLAAGLAVSGLGGCSRRKPLRFGVHPWIGYEPLYLAEEFGWLSDDVKLIKGQSSADSIDGLQSGTLAGAALTLDEAIRVHVEGPELYVVGVADVSAGADVLIVRPGIRSIDQLRGKRIATELGGVSGTLLLTILDRADIAPEQVVIVDLPVDEHLDAWKRNEVDASVCYEPVASLLEDAGGERLFDSSMVPDTIFDVLVVTREEVRSNPQVVPDLLEAHFSGLRYLVRNMYDSVYRVAARQGVSPDDVRSALATVMLPDLAANRRYLETNGRIDTVARHLSRLLLGEGLMSRALTTPVLSNDAFLPGDAS</sequence>
<keyword evidence="6" id="KW-1185">Reference proteome</keyword>
<dbReference type="PANTHER" id="PTHR30024:SF47">
    <property type="entry name" value="TAURINE-BINDING PERIPLASMIC PROTEIN"/>
    <property type="match status" value="1"/>
</dbReference>
<accession>A0ABW0RKK1</accession>
<dbReference type="SUPFAM" id="SSF53850">
    <property type="entry name" value="Periplasmic binding protein-like II"/>
    <property type="match status" value="1"/>
</dbReference>
<evidence type="ECO:0000256" key="2">
    <source>
        <dbReference type="ARBA" id="ARBA00010742"/>
    </source>
</evidence>
<evidence type="ECO:0000256" key="3">
    <source>
        <dbReference type="ARBA" id="ARBA00022729"/>
    </source>
</evidence>
<comment type="caution">
    <text evidence="5">The sequence shown here is derived from an EMBL/GenBank/DDBJ whole genome shotgun (WGS) entry which is preliminary data.</text>
</comment>
<feature type="domain" description="SsuA/THI5-like" evidence="4">
    <location>
        <begin position="41"/>
        <end position="237"/>
    </location>
</feature>